<reference evidence="1 2" key="1">
    <citation type="submission" date="2021-06" db="EMBL/GenBank/DDBJ databases">
        <title>Caerostris darwini draft genome.</title>
        <authorList>
            <person name="Kono N."/>
            <person name="Arakawa K."/>
        </authorList>
    </citation>
    <scope>NUCLEOTIDE SEQUENCE [LARGE SCALE GENOMIC DNA]</scope>
</reference>
<protein>
    <submittedName>
        <fullName evidence="1">Uncharacterized protein</fullName>
    </submittedName>
</protein>
<evidence type="ECO:0000313" key="2">
    <source>
        <dbReference type="Proteomes" id="UP001054837"/>
    </source>
</evidence>
<proteinExistence type="predicted"/>
<dbReference type="Proteomes" id="UP001054837">
    <property type="component" value="Unassembled WGS sequence"/>
</dbReference>
<dbReference type="AlphaFoldDB" id="A0AAV4RLA1"/>
<comment type="caution">
    <text evidence="1">The sequence shown here is derived from an EMBL/GenBank/DDBJ whole genome shotgun (WGS) entry which is preliminary data.</text>
</comment>
<organism evidence="1 2">
    <name type="scientific">Caerostris darwini</name>
    <dbReference type="NCBI Taxonomy" id="1538125"/>
    <lineage>
        <taxon>Eukaryota</taxon>
        <taxon>Metazoa</taxon>
        <taxon>Ecdysozoa</taxon>
        <taxon>Arthropoda</taxon>
        <taxon>Chelicerata</taxon>
        <taxon>Arachnida</taxon>
        <taxon>Araneae</taxon>
        <taxon>Araneomorphae</taxon>
        <taxon>Entelegynae</taxon>
        <taxon>Araneoidea</taxon>
        <taxon>Araneidae</taxon>
        <taxon>Caerostris</taxon>
    </lineage>
</organism>
<sequence length="111" mass="12612">MSRSCYLLSGVAKARNVVSHCNNTSCNSSATQTAFYKSPAVSVHLKRKVTLKKKKENVAFHYLFSRMLPCTTRQNNSFSSRIRLMRHVFTTGEFHGSEILKVIRETTRAIV</sequence>
<keyword evidence="2" id="KW-1185">Reference proteome</keyword>
<dbReference type="EMBL" id="BPLQ01006245">
    <property type="protein sequence ID" value="GIY21116.1"/>
    <property type="molecule type" value="Genomic_DNA"/>
</dbReference>
<name>A0AAV4RLA1_9ARAC</name>
<evidence type="ECO:0000313" key="1">
    <source>
        <dbReference type="EMBL" id="GIY21116.1"/>
    </source>
</evidence>
<gene>
    <name evidence="1" type="ORF">CDAR_42511</name>
</gene>
<accession>A0AAV4RLA1</accession>